<dbReference type="InterPro" id="IPR002110">
    <property type="entry name" value="Ankyrin_rpt"/>
</dbReference>
<dbReference type="Pfam" id="PF12796">
    <property type="entry name" value="Ank_2"/>
    <property type="match status" value="1"/>
</dbReference>
<dbReference type="Gene3D" id="1.25.40.20">
    <property type="entry name" value="Ankyrin repeat-containing domain"/>
    <property type="match status" value="1"/>
</dbReference>
<dbReference type="RefSeq" id="WP_100788998.1">
    <property type="nucleotide sequence ID" value="NZ_NPDQ01000001.1"/>
</dbReference>
<feature type="transmembrane region" description="Helical" evidence="4">
    <location>
        <begin position="9"/>
        <end position="27"/>
    </location>
</feature>
<accession>A0A2M9Y613</accession>
<feature type="repeat" description="ANK" evidence="3">
    <location>
        <begin position="74"/>
        <end position="106"/>
    </location>
</feature>
<dbReference type="PROSITE" id="PS50297">
    <property type="entry name" value="ANK_REP_REGION"/>
    <property type="match status" value="3"/>
</dbReference>
<dbReference type="EMBL" id="RQFP01000001">
    <property type="protein sequence ID" value="TGK96050.1"/>
    <property type="molecule type" value="Genomic_DNA"/>
</dbReference>
<evidence type="ECO:0000256" key="1">
    <source>
        <dbReference type="ARBA" id="ARBA00022737"/>
    </source>
</evidence>
<dbReference type="Proteomes" id="UP000297891">
    <property type="component" value="Unassembled WGS sequence"/>
</dbReference>
<evidence type="ECO:0000256" key="4">
    <source>
        <dbReference type="SAM" id="Phobius"/>
    </source>
</evidence>
<dbReference type="SMART" id="SM00248">
    <property type="entry name" value="ANK"/>
    <property type="match status" value="3"/>
</dbReference>
<keyword evidence="1" id="KW-0677">Repeat</keyword>
<evidence type="ECO:0000256" key="3">
    <source>
        <dbReference type="PROSITE-ProRule" id="PRU00023"/>
    </source>
</evidence>
<proteinExistence type="predicted"/>
<evidence type="ECO:0000256" key="2">
    <source>
        <dbReference type="ARBA" id="ARBA00023043"/>
    </source>
</evidence>
<feature type="repeat" description="ANK" evidence="3">
    <location>
        <begin position="107"/>
        <end position="139"/>
    </location>
</feature>
<dbReference type="OrthoDB" id="331277at2"/>
<name>A0A2M9Y613_9LEPT</name>
<organism evidence="5 6">
    <name type="scientific">Leptospira brenneri</name>
    <dbReference type="NCBI Taxonomy" id="2023182"/>
    <lineage>
        <taxon>Bacteria</taxon>
        <taxon>Pseudomonadati</taxon>
        <taxon>Spirochaetota</taxon>
        <taxon>Spirochaetia</taxon>
        <taxon>Leptospirales</taxon>
        <taxon>Leptospiraceae</taxon>
        <taxon>Leptospira</taxon>
    </lineage>
</organism>
<dbReference type="SUPFAM" id="SSF48403">
    <property type="entry name" value="Ankyrin repeat"/>
    <property type="match status" value="1"/>
</dbReference>
<reference evidence="5" key="1">
    <citation type="journal article" date="2019" name="PLoS Negl. Trop. Dis.">
        <title>Revisiting the worldwide diversity of Leptospira species in the environment.</title>
        <authorList>
            <person name="Vincent A.T."/>
            <person name="Schiettekatte O."/>
            <person name="Bourhy P."/>
            <person name="Veyrier F.J."/>
            <person name="Picardeau M."/>
        </authorList>
    </citation>
    <scope>NUCLEOTIDE SEQUENCE [LARGE SCALE GENOMIC DNA]</scope>
    <source>
        <strain evidence="5">201800277</strain>
    </source>
</reference>
<dbReference type="InterPro" id="IPR036770">
    <property type="entry name" value="Ankyrin_rpt-contain_sf"/>
</dbReference>
<dbReference type="PANTHER" id="PTHR24171">
    <property type="entry name" value="ANKYRIN REPEAT DOMAIN-CONTAINING PROTEIN 39-RELATED"/>
    <property type="match status" value="1"/>
</dbReference>
<evidence type="ECO:0000313" key="5">
    <source>
        <dbReference type="EMBL" id="TGK96050.1"/>
    </source>
</evidence>
<sequence length="164" mass="17962">MLQVLSSRFLIQIHSFVIFLLLVGFSFSCTEDETVIKAPMSREHRLFLAVEKGNLELVKELLSEGVSINAKDSLGNSPLIKAADEEELVIAKFLIQRGANVNLRNLTGETAIYRAVYRGNLDLVKLLVGAGAETKVKTVGGISLAELAEERGEEGILKYLSSLK</sequence>
<gene>
    <name evidence="5" type="ORF">EHQ30_05335</name>
</gene>
<keyword evidence="6" id="KW-1185">Reference proteome</keyword>
<keyword evidence="4" id="KW-1133">Transmembrane helix</keyword>
<keyword evidence="4" id="KW-0472">Membrane</keyword>
<dbReference type="AlphaFoldDB" id="A0A2M9Y613"/>
<protein>
    <submittedName>
        <fullName evidence="5">Ankyrin repeat domain-containing protein</fullName>
    </submittedName>
</protein>
<dbReference type="PROSITE" id="PS50088">
    <property type="entry name" value="ANK_REPEAT"/>
    <property type="match status" value="3"/>
</dbReference>
<keyword evidence="2 3" id="KW-0040">ANK repeat</keyword>
<keyword evidence="4" id="KW-0812">Transmembrane</keyword>
<evidence type="ECO:0000313" key="6">
    <source>
        <dbReference type="Proteomes" id="UP000297891"/>
    </source>
</evidence>
<feature type="repeat" description="ANK" evidence="3">
    <location>
        <begin position="41"/>
        <end position="73"/>
    </location>
</feature>
<dbReference type="PANTHER" id="PTHR24171:SF9">
    <property type="entry name" value="ANKYRIN REPEAT DOMAIN-CONTAINING PROTEIN 39"/>
    <property type="match status" value="1"/>
</dbReference>
<comment type="caution">
    <text evidence="5">The sequence shown here is derived from an EMBL/GenBank/DDBJ whole genome shotgun (WGS) entry which is preliminary data.</text>
</comment>